<comment type="pathway">
    <text evidence="2">Lipid metabolism.</text>
</comment>
<dbReference type="STRING" id="35570.A0A1I8NMQ1"/>
<reference evidence="16" key="1">
    <citation type="submission" date="2020-05" db="UniProtKB">
        <authorList>
            <consortium name="EnsemblMetazoa"/>
        </authorList>
    </citation>
    <scope>IDENTIFICATION</scope>
    <source>
        <strain evidence="16">USDA</strain>
    </source>
</reference>
<evidence type="ECO:0000256" key="3">
    <source>
        <dbReference type="ARBA" id="ARBA00022692"/>
    </source>
</evidence>
<evidence type="ECO:0000256" key="15">
    <source>
        <dbReference type="SAM" id="Phobius"/>
    </source>
</evidence>
<protein>
    <recommendedName>
        <fullName evidence="10">Serine palmitoyltransferase small subunit B</fullName>
    </recommendedName>
    <alternativeName>
        <fullName evidence="12">Protein ADMP</fullName>
    </alternativeName>
    <alternativeName>
        <fullName evidence="11">Small subunit of serine palmitoyltransferase B</fullName>
    </alternativeName>
</protein>
<evidence type="ECO:0000256" key="13">
    <source>
        <dbReference type="ARBA" id="ARBA00045772"/>
    </source>
</evidence>
<evidence type="ECO:0000256" key="10">
    <source>
        <dbReference type="ARBA" id="ARBA00041140"/>
    </source>
</evidence>
<proteinExistence type="inferred from homology"/>
<accession>A0A1I8NMQ1</accession>
<evidence type="ECO:0000256" key="11">
    <source>
        <dbReference type="ARBA" id="ARBA00041982"/>
    </source>
</evidence>
<organism evidence="16 17">
    <name type="scientific">Stomoxys calcitrans</name>
    <name type="common">Stable fly</name>
    <name type="synonym">Conops calcitrans</name>
    <dbReference type="NCBI Taxonomy" id="35570"/>
    <lineage>
        <taxon>Eukaryota</taxon>
        <taxon>Metazoa</taxon>
        <taxon>Ecdysozoa</taxon>
        <taxon>Arthropoda</taxon>
        <taxon>Hexapoda</taxon>
        <taxon>Insecta</taxon>
        <taxon>Pterygota</taxon>
        <taxon>Neoptera</taxon>
        <taxon>Endopterygota</taxon>
        <taxon>Diptera</taxon>
        <taxon>Brachycera</taxon>
        <taxon>Muscomorpha</taxon>
        <taxon>Muscoidea</taxon>
        <taxon>Muscidae</taxon>
        <taxon>Stomoxys</taxon>
    </lineage>
</organism>
<dbReference type="OrthoDB" id="202672at2759"/>
<evidence type="ECO:0000256" key="4">
    <source>
        <dbReference type="ARBA" id="ARBA00022824"/>
    </source>
</evidence>
<dbReference type="Pfam" id="PF11779">
    <property type="entry name" value="SPT_ssu-like"/>
    <property type="match status" value="1"/>
</dbReference>
<comment type="similarity">
    <text evidence="9">Belongs to the SPTSS family. SPTSSB subfamily.</text>
</comment>
<keyword evidence="7" id="KW-0443">Lipid metabolism</keyword>
<dbReference type="PANTHER" id="PTHR28612:SF1">
    <property type="entry name" value="SERINE PALMITOYLTRANSFERASE SMALL SUBUNIT B"/>
    <property type="match status" value="1"/>
</dbReference>
<evidence type="ECO:0000256" key="8">
    <source>
        <dbReference type="ARBA" id="ARBA00023136"/>
    </source>
</evidence>
<comment type="function">
    <text evidence="13">Component of the serine palmitoyltransferase multisubunit enzyme (SPT) that catalyzes the initial and rate-limiting step in sphingolipid biosynthesis by condensing L-serine and activated acyl-CoA (most commonly palmitoyl-CoA) to form long-chain bases. The SPT complex is composed of SPTLC1, SPTLC2 or SPTLC3 and SPTSSA or SPTSSB. Within this complex, the heterodimer consisting of SPTLC1 and SPTLC2/SPTLC3 forms the catalytic core. Within the SPT complex, SPTSSB stimulates the catalytic activity and plays a role in substrate specificity. SPT complexes with this subunit showing a preference for longer acyl-CoAs. The SPTLC1-SPTLC2-SPTSSB complex shows a strong preference for C18-CoA substrate, while the SPTLC1-SPTLC3-SPTSSB isozyme displays an ability to use a broader range of acyl-CoAs, without apparent preference.</text>
</comment>
<keyword evidence="4" id="KW-0256">Endoplasmic reticulum</keyword>
<evidence type="ECO:0000256" key="12">
    <source>
        <dbReference type="ARBA" id="ARBA00042334"/>
    </source>
</evidence>
<dbReference type="GO" id="GO:0005789">
    <property type="term" value="C:endoplasmic reticulum membrane"/>
    <property type="evidence" value="ECO:0007669"/>
    <property type="project" value="UniProtKB-SubCell"/>
</dbReference>
<dbReference type="InterPro" id="IPR024512">
    <property type="entry name" value="Ser_palmitoyltrfase_ssu-like"/>
</dbReference>
<dbReference type="Proteomes" id="UP000095300">
    <property type="component" value="Unassembled WGS sequence"/>
</dbReference>
<dbReference type="VEuPathDB" id="VectorBase:SCAU000395"/>
<feature type="transmembrane region" description="Helical" evidence="15">
    <location>
        <begin position="32"/>
        <end position="52"/>
    </location>
</feature>
<dbReference type="GO" id="GO:0006665">
    <property type="term" value="P:sphingolipid metabolic process"/>
    <property type="evidence" value="ECO:0007669"/>
    <property type="project" value="UniProtKB-KW"/>
</dbReference>
<keyword evidence="8 15" id="KW-0472">Membrane</keyword>
<dbReference type="PANTHER" id="PTHR28612">
    <property type="entry name" value="SERINE PALMITOYLTRANSFERASE SMALL SUBUNIT B"/>
    <property type="match status" value="1"/>
</dbReference>
<dbReference type="KEGG" id="scac:106087744"/>
<dbReference type="AlphaFoldDB" id="A0A1I8NMQ1"/>
<comment type="subunit">
    <text evidence="14">Component of the serine palmitoyltransferase (SPT) complex, which is composed of SPTLC1, SPTLC2 or SPTLC3 and SPTSSA or SPTSSB. The heterodimer consisting of SPTLC1 and SPTLC2/SPTLC3 forms the catalytic core of the enzyme, while SPTSSA or SPTSSB subunits determine substrate specificity. SPT also interacts with ORMDL proteins, especially ORMDL3, which negatively regulate SPT activity in the presence of ceramides.</text>
</comment>
<keyword evidence="3 15" id="KW-0812">Transmembrane</keyword>
<gene>
    <name evidence="16" type="primary">106087744</name>
</gene>
<evidence type="ECO:0000313" key="16">
    <source>
        <dbReference type="EnsemblMetazoa" id="SCAU000395-PA"/>
    </source>
</evidence>
<evidence type="ECO:0000256" key="1">
    <source>
        <dbReference type="ARBA" id="ARBA00004477"/>
    </source>
</evidence>
<sequence length="99" mass="11315">MLQLLKRSLFNLYLQYELVTNIYMFEPWEKKLINGFVALILGLVLFSSYFYLPSYIETFLQFVTPQQQHDNSMTATSTGPTASPPYAAPILQAEKISIG</sequence>
<keyword evidence="17" id="KW-1185">Reference proteome</keyword>
<evidence type="ECO:0000256" key="7">
    <source>
        <dbReference type="ARBA" id="ARBA00023098"/>
    </source>
</evidence>
<keyword evidence="5" id="KW-0746">Sphingolipid metabolism</keyword>
<dbReference type="EnsemblMetazoa" id="SCAU000395-RA">
    <property type="protein sequence ID" value="SCAU000395-PA"/>
    <property type="gene ID" value="SCAU000395"/>
</dbReference>
<keyword evidence="6 15" id="KW-1133">Transmembrane helix</keyword>
<evidence type="ECO:0000256" key="14">
    <source>
        <dbReference type="ARBA" id="ARBA00046416"/>
    </source>
</evidence>
<name>A0A1I8NMQ1_STOCA</name>
<comment type="subcellular location">
    <subcellularLocation>
        <location evidence="1">Endoplasmic reticulum membrane</location>
        <topology evidence="1">Multi-pass membrane protein</topology>
    </subcellularLocation>
</comment>
<evidence type="ECO:0000313" key="17">
    <source>
        <dbReference type="Proteomes" id="UP000095300"/>
    </source>
</evidence>
<evidence type="ECO:0000256" key="6">
    <source>
        <dbReference type="ARBA" id="ARBA00022989"/>
    </source>
</evidence>
<evidence type="ECO:0000256" key="2">
    <source>
        <dbReference type="ARBA" id="ARBA00005189"/>
    </source>
</evidence>
<evidence type="ECO:0000256" key="9">
    <source>
        <dbReference type="ARBA" id="ARBA00038059"/>
    </source>
</evidence>
<evidence type="ECO:0000256" key="5">
    <source>
        <dbReference type="ARBA" id="ARBA00022919"/>
    </source>
</evidence>